<dbReference type="SMART" id="SM00692">
    <property type="entry name" value="DM3"/>
    <property type="match status" value="1"/>
</dbReference>
<dbReference type="FunFam" id="3.30.160.60:FF:000690">
    <property type="entry name" value="Zinc finger protein 354C"/>
    <property type="match status" value="1"/>
</dbReference>
<keyword evidence="5 10" id="KW-0863">Zinc-finger</keyword>
<protein>
    <submittedName>
        <fullName evidence="15">Zinc finger protein 26</fullName>
    </submittedName>
</protein>
<keyword evidence="3" id="KW-0479">Metal-binding</keyword>
<comment type="subcellular location">
    <subcellularLocation>
        <location evidence="1">Nucleus</location>
    </subcellularLocation>
</comment>
<dbReference type="OMA" id="KFQFCDF"/>
<dbReference type="SMART" id="SM00355">
    <property type="entry name" value="ZnF_C2H2"/>
    <property type="match status" value="14"/>
</dbReference>
<evidence type="ECO:0000313" key="15">
    <source>
        <dbReference type="EMBL" id="OXA38827.1"/>
    </source>
</evidence>
<evidence type="ECO:0000256" key="6">
    <source>
        <dbReference type="ARBA" id="ARBA00022833"/>
    </source>
</evidence>
<feature type="region of interest" description="Disordered" evidence="12">
    <location>
        <begin position="402"/>
        <end position="427"/>
    </location>
</feature>
<feature type="domain" description="C2H2-type" evidence="13">
    <location>
        <begin position="592"/>
        <end position="619"/>
    </location>
</feature>
<dbReference type="GO" id="GO:0048598">
    <property type="term" value="P:embryonic morphogenesis"/>
    <property type="evidence" value="ECO:0007669"/>
    <property type="project" value="UniProtKB-ARBA"/>
</dbReference>
<keyword evidence="16" id="KW-1185">Reference proteome</keyword>
<dbReference type="SUPFAM" id="SSF57667">
    <property type="entry name" value="beta-beta-alpha zinc fingers"/>
    <property type="match status" value="7"/>
</dbReference>
<keyword evidence="9" id="KW-0539">Nucleus</keyword>
<dbReference type="PROSITE" id="PS50950">
    <property type="entry name" value="ZF_THAP"/>
    <property type="match status" value="1"/>
</dbReference>
<keyword evidence="7" id="KW-0832">Ubl conjugation</keyword>
<accession>A0A226D274</accession>
<sequence>MNYQGCCSIPSCVEAYRKVAEHLSYHKFPPNGPRQEWIDVIRDIKNENNWQPTKFATICSLHFPEKCFKTTQFRRNLSSTAVPSLFLRRDNPIEKQIEDNQDSFDMTNQEVCLLCLKVICDTVEKCAQQIRAKILFRLVTPCHQNSKSAEVEDDEICQFCTDCYFLLSTIGENKRQISLLEEEIGSKVREIQATILHTSSSSHLLHNGKQNIIQIRDMLLLRVTGENEEHDNNFASNEPQVKLEHIFPGENMEEHDTNILPGEDDIKFEDETNPLGDVSDELLYDDINSFCEASMEKTEKEDFIEDEDEESAFCIIPWPQTKDPNENPKCTKIKNIPMKRRTEGSPPLRNTITKKNKLQPDITPTRELATMPQISPTTKEETAPPIRFNSLVQVRVIKAFNPMSNSESSSEDDDTKATPDSDDEDLAPSIEFVDSISTSAAIDPCPHKCTSCSKSFTTQYALTRHSTRDHSIPCIAPSCTATFRSISSRDAHLKTTHEGISPHQCKLCKAKFRRQNGLAAHMVIRHEKGEKKLTCVKCGKKFCLEENLARHLKLHEVEGIKPVVCDVCDARFEDEARLFRHAESHQAKTDKFHCPYCGKGYTDKTAMEKHSRTHTGEKTEKCPHCDATFVEKPTLQRHILRDHSSTSTAPHICHICGKGFYLPVDLKVHLNRHEGKNRVKCDTCGETFVKLSSLQSHRVRLHGQDPFVCDECGSTFTSDAGLRIHNRLHVGNKKHKCQTCGACFFGLSYLNVHMRTHTGERPYPCPHCDKAFKTRTPLNLHVKSIHTPGYVPPTPHKCPHCDKGFKTPFFLRGHIRQAHTGERPFICDQCGKGFAVNTALTTHLKGAHGVVLEKTKDMLPRSKKDAFDAKE</sequence>
<feature type="domain" description="C2H2-type" evidence="13">
    <location>
        <begin position="735"/>
        <end position="762"/>
    </location>
</feature>
<evidence type="ECO:0000256" key="4">
    <source>
        <dbReference type="ARBA" id="ARBA00022737"/>
    </source>
</evidence>
<evidence type="ECO:0000256" key="7">
    <source>
        <dbReference type="ARBA" id="ARBA00022843"/>
    </source>
</evidence>
<feature type="domain" description="C2H2-type" evidence="13">
    <location>
        <begin position="825"/>
        <end position="848"/>
    </location>
</feature>
<dbReference type="Pfam" id="PF13894">
    <property type="entry name" value="zf-C2H2_4"/>
    <property type="match status" value="1"/>
</dbReference>
<dbReference type="Pfam" id="PF00096">
    <property type="entry name" value="zf-C2H2"/>
    <property type="match status" value="6"/>
</dbReference>
<feature type="domain" description="C2H2-type" evidence="13">
    <location>
        <begin position="679"/>
        <end position="706"/>
    </location>
</feature>
<dbReference type="InterPro" id="IPR013087">
    <property type="entry name" value="Znf_C2H2_type"/>
</dbReference>
<reference evidence="15 16" key="1">
    <citation type="submission" date="2015-12" db="EMBL/GenBank/DDBJ databases">
        <title>The genome of Folsomia candida.</title>
        <authorList>
            <person name="Faddeeva A."/>
            <person name="Derks M.F."/>
            <person name="Anvar Y."/>
            <person name="Smit S."/>
            <person name="Van Straalen N."/>
            <person name="Roelofs D."/>
        </authorList>
    </citation>
    <scope>NUCLEOTIDE SEQUENCE [LARGE SCALE GENOMIC DNA]</scope>
    <source>
        <strain evidence="15 16">VU population</strain>
        <tissue evidence="15">Whole body</tissue>
    </source>
</reference>
<evidence type="ECO:0000259" key="13">
    <source>
        <dbReference type="PROSITE" id="PS50157"/>
    </source>
</evidence>
<feature type="domain" description="C2H2-type" evidence="13">
    <location>
        <begin position="533"/>
        <end position="560"/>
    </location>
</feature>
<dbReference type="PROSITE" id="PS50157">
    <property type="entry name" value="ZINC_FINGER_C2H2_2"/>
    <property type="match status" value="14"/>
</dbReference>
<dbReference type="PANTHER" id="PTHR16515:SF49">
    <property type="entry name" value="GASTRULA ZINC FINGER PROTEIN XLCGF49.1-LIKE-RELATED"/>
    <property type="match status" value="1"/>
</dbReference>
<dbReference type="Proteomes" id="UP000198287">
    <property type="component" value="Unassembled WGS sequence"/>
</dbReference>
<dbReference type="Gene3D" id="3.30.160.60">
    <property type="entry name" value="Classic Zinc Finger"/>
    <property type="match status" value="10"/>
</dbReference>
<evidence type="ECO:0000256" key="5">
    <source>
        <dbReference type="ARBA" id="ARBA00022771"/>
    </source>
</evidence>
<evidence type="ECO:0000256" key="8">
    <source>
        <dbReference type="ARBA" id="ARBA00023125"/>
    </source>
</evidence>
<keyword evidence="4" id="KW-0677">Repeat</keyword>
<dbReference type="Pfam" id="PF13912">
    <property type="entry name" value="zf-C2H2_6"/>
    <property type="match status" value="2"/>
</dbReference>
<feature type="domain" description="C2H2-type" evidence="13">
    <location>
        <begin position="447"/>
        <end position="471"/>
    </location>
</feature>
<dbReference type="AlphaFoldDB" id="A0A226D274"/>
<feature type="domain" description="C2H2-type" evidence="13">
    <location>
        <begin position="707"/>
        <end position="734"/>
    </location>
</feature>
<evidence type="ECO:0000256" key="12">
    <source>
        <dbReference type="SAM" id="MobiDB-lite"/>
    </source>
</evidence>
<gene>
    <name evidence="15" type="ORF">Fcan01_26416</name>
</gene>
<dbReference type="SUPFAM" id="SSF57716">
    <property type="entry name" value="Glucocorticoid receptor-like (DNA-binding domain)"/>
    <property type="match status" value="1"/>
</dbReference>
<dbReference type="PROSITE" id="PS00028">
    <property type="entry name" value="ZINC_FINGER_C2H2_1"/>
    <property type="match status" value="13"/>
</dbReference>
<dbReference type="Pfam" id="PF13465">
    <property type="entry name" value="zf-H2C2_2"/>
    <property type="match status" value="1"/>
</dbReference>
<feature type="domain" description="C2H2-type" evidence="13">
    <location>
        <begin position="620"/>
        <end position="648"/>
    </location>
</feature>
<comment type="caution">
    <text evidence="15">The sequence shown here is derived from an EMBL/GenBank/DDBJ whole genome shotgun (WGS) entry which is preliminary data.</text>
</comment>
<evidence type="ECO:0000256" key="2">
    <source>
        <dbReference type="ARBA" id="ARBA00022499"/>
    </source>
</evidence>
<keyword evidence="8 11" id="KW-0238">DNA-binding</keyword>
<dbReference type="GO" id="GO:0003682">
    <property type="term" value="F:chromatin binding"/>
    <property type="evidence" value="ECO:0007669"/>
    <property type="project" value="UniProtKB-ARBA"/>
</dbReference>
<proteinExistence type="predicted"/>
<feature type="domain" description="C2H2-type" evidence="13">
    <location>
        <begin position="563"/>
        <end position="590"/>
    </location>
</feature>
<keyword evidence="6" id="KW-0862">Zinc</keyword>
<evidence type="ECO:0000259" key="14">
    <source>
        <dbReference type="PROSITE" id="PS50950"/>
    </source>
</evidence>
<evidence type="ECO:0000313" key="16">
    <source>
        <dbReference type="Proteomes" id="UP000198287"/>
    </source>
</evidence>
<evidence type="ECO:0000256" key="10">
    <source>
        <dbReference type="PROSITE-ProRule" id="PRU00042"/>
    </source>
</evidence>
<dbReference type="SMART" id="SM00980">
    <property type="entry name" value="THAP"/>
    <property type="match status" value="1"/>
</dbReference>
<keyword evidence="2" id="KW-1017">Isopeptide bond</keyword>
<dbReference type="GO" id="GO:0003677">
    <property type="term" value="F:DNA binding"/>
    <property type="evidence" value="ECO:0007669"/>
    <property type="project" value="UniProtKB-UniRule"/>
</dbReference>
<feature type="domain" description="C2H2-type" evidence="13">
    <location>
        <begin position="651"/>
        <end position="678"/>
    </location>
</feature>
<evidence type="ECO:0000256" key="11">
    <source>
        <dbReference type="PROSITE-ProRule" id="PRU00309"/>
    </source>
</evidence>
<feature type="domain" description="C2H2-type" evidence="13">
    <location>
        <begin position="796"/>
        <end position="824"/>
    </location>
</feature>
<evidence type="ECO:0000256" key="1">
    <source>
        <dbReference type="ARBA" id="ARBA00004123"/>
    </source>
</evidence>
<feature type="domain" description="C2H2-type" evidence="13">
    <location>
        <begin position="763"/>
        <end position="787"/>
    </location>
</feature>
<dbReference type="EMBL" id="LNIX01000043">
    <property type="protein sequence ID" value="OXA38827.1"/>
    <property type="molecule type" value="Genomic_DNA"/>
</dbReference>
<name>A0A226D274_FOLCA</name>
<dbReference type="PANTHER" id="PTHR16515">
    <property type="entry name" value="PR DOMAIN ZINC FINGER PROTEIN"/>
    <property type="match status" value="1"/>
</dbReference>
<dbReference type="GO" id="GO:0008270">
    <property type="term" value="F:zinc ion binding"/>
    <property type="evidence" value="ECO:0007669"/>
    <property type="project" value="UniProtKB-KW"/>
</dbReference>
<dbReference type="OrthoDB" id="654211at2759"/>
<evidence type="ECO:0000256" key="9">
    <source>
        <dbReference type="ARBA" id="ARBA00023242"/>
    </source>
</evidence>
<feature type="domain" description="THAP-type" evidence="14">
    <location>
        <begin position="1"/>
        <end position="86"/>
    </location>
</feature>
<dbReference type="InterPro" id="IPR006612">
    <property type="entry name" value="THAP_Znf"/>
</dbReference>
<organism evidence="15 16">
    <name type="scientific">Folsomia candida</name>
    <name type="common">Springtail</name>
    <dbReference type="NCBI Taxonomy" id="158441"/>
    <lineage>
        <taxon>Eukaryota</taxon>
        <taxon>Metazoa</taxon>
        <taxon>Ecdysozoa</taxon>
        <taxon>Arthropoda</taxon>
        <taxon>Hexapoda</taxon>
        <taxon>Collembola</taxon>
        <taxon>Entomobryomorpha</taxon>
        <taxon>Isotomoidea</taxon>
        <taxon>Isotomidae</taxon>
        <taxon>Proisotominae</taxon>
        <taxon>Folsomia</taxon>
    </lineage>
</organism>
<dbReference type="FunFam" id="3.30.160.60:FF:000624">
    <property type="entry name" value="zinc finger protein 697"/>
    <property type="match status" value="1"/>
</dbReference>
<dbReference type="GO" id="GO:0005634">
    <property type="term" value="C:nucleus"/>
    <property type="evidence" value="ECO:0007669"/>
    <property type="project" value="UniProtKB-SubCell"/>
</dbReference>
<evidence type="ECO:0000256" key="3">
    <source>
        <dbReference type="ARBA" id="ARBA00022723"/>
    </source>
</evidence>
<dbReference type="GO" id="GO:0000785">
    <property type="term" value="C:chromatin"/>
    <property type="evidence" value="ECO:0007669"/>
    <property type="project" value="UniProtKB-ARBA"/>
</dbReference>
<dbReference type="FunFam" id="3.30.160.60:FF:000100">
    <property type="entry name" value="Zinc finger 45-like"/>
    <property type="match status" value="1"/>
</dbReference>
<feature type="domain" description="C2H2-type" evidence="13">
    <location>
        <begin position="503"/>
        <end position="532"/>
    </location>
</feature>
<dbReference type="GO" id="GO:0040029">
    <property type="term" value="P:epigenetic regulation of gene expression"/>
    <property type="evidence" value="ECO:0007669"/>
    <property type="project" value="UniProtKB-ARBA"/>
</dbReference>
<dbReference type="InterPro" id="IPR050331">
    <property type="entry name" value="Zinc_finger"/>
</dbReference>
<feature type="compositionally biased region" description="Acidic residues" evidence="12">
    <location>
        <begin position="409"/>
        <end position="426"/>
    </location>
</feature>
<dbReference type="InterPro" id="IPR036236">
    <property type="entry name" value="Znf_C2H2_sf"/>
</dbReference>
<feature type="domain" description="C2H2-type" evidence="13">
    <location>
        <begin position="472"/>
        <end position="502"/>
    </location>
</feature>